<dbReference type="FunFam" id="3.30.470.20:FF:000028">
    <property type="entry name" value="Methylcrotonoyl-CoA carboxylase subunit alpha, mitochondrial"/>
    <property type="match status" value="1"/>
</dbReference>
<keyword evidence="5" id="KW-0312">Gluconeogenesis</keyword>
<feature type="region of interest" description="Disordered" evidence="16">
    <location>
        <begin position="465"/>
        <end position="492"/>
    </location>
</feature>
<dbReference type="InterPro" id="IPR005482">
    <property type="entry name" value="Biotin_COase_C"/>
</dbReference>
<dbReference type="Proteomes" id="UP000589132">
    <property type="component" value="Unassembled WGS sequence"/>
</dbReference>
<accession>A0A7J4D044</accession>
<comment type="catalytic activity">
    <reaction evidence="11">
        <text>hydrogencarbonate + pyruvate + ATP = oxaloacetate + ADP + phosphate + H(+)</text>
        <dbReference type="Rhea" id="RHEA:20844"/>
        <dbReference type="ChEBI" id="CHEBI:15361"/>
        <dbReference type="ChEBI" id="CHEBI:15378"/>
        <dbReference type="ChEBI" id="CHEBI:16452"/>
        <dbReference type="ChEBI" id="CHEBI:17544"/>
        <dbReference type="ChEBI" id="CHEBI:30616"/>
        <dbReference type="ChEBI" id="CHEBI:43474"/>
        <dbReference type="ChEBI" id="CHEBI:456216"/>
        <dbReference type="EC" id="6.4.1.1"/>
    </reaction>
</comment>
<dbReference type="PROSITE" id="PS50979">
    <property type="entry name" value="BC"/>
    <property type="match status" value="1"/>
</dbReference>
<evidence type="ECO:0000256" key="4">
    <source>
        <dbReference type="ARBA" id="ARBA00013057"/>
    </source>
</evidence>
<dbReference type="SMART" id="SM00878">
    <property type="entry name" value="Biotin_carb_C"/>
    <property type="match status" value="1"/>
</dbReference>
<dbReference type="InterPro" id="IPR011764">
    <property type="entry name" value="Biotin_carboxylation_dom"/>
</dbReference>
<feature type="domain" description="ATP-grasp" evidence="17">
    <location>
        <begin position="121"/>
        <end position="315"/>
    </location>
</feature>
<dbReference type="SUPFAM" id="SSF56059">
    <property type="entry name" value="Glutathione synthetase ATP-binding domain-like"/>
    <property type="match status" value="1"/>
</dbReference>
<sequence>MMIKKILVANRGEIACRIIKACKEMQISTVAVYSDVDSESPHVLMADEAILIGPANPSESYLDFDKIVDAAKQTNSDAIHPGYGFLSENGDFAKYVNDSDLVFIGPDPDTIKLMGDKAESKKMMAEAGVPTIPGNDGELSGNVDAVARDIGYPLMVKAAAGGGGKGMRIVESPEELESAIEAASSEARNSFGNDTLILEKYLDQPRHLEVQILGDQQGNIIHLYERECSIQRRHQKIIEESPSPAINNKLRKMLGEAAVKAAKAVNYSNAGTVEFLFQDGKFYFLEMNTRIQVEHGVTEMVCGIDLVKWQIRIARGESLDMVQKDVKQRGHSIECRIYAEDPSRNFLPTPGIVRKMVLPEGSGIRNDVGVEEGQEVTSDYDPLLAKLVVWDSNRSDAIHRMDSALGQFVILGLITNQPFLRDIMKSETYRKASFSTRFVDEHFSDWELGSPSPEVIATALLTSKSAPEKVSPVSSRDPYSPWSSKGTWRQNI</sequence>
<dbReference type="NCBIfam" id="NF006367">
    <property type="entry name" value="PRK08591.1"/>
    <property type="match status" value="1"/>
</dbReference>
<evidence type="ECO:0000256" key="7">
    <source>
        <dbReference type="ARBA" id="ARBA00022741"/>
    </source>
</evidence>
<comment type="function">
    <text evidence="2">Pyruvate carboxylase catalyzes a 2-step reaction, involving the ATP-dependent carboxylation of the covalently attached biotin in the first step and the transfer of the carboxyl group to pyruvate in the second.</text>
</comment>
<keyword evidence="6" id="KW-0436">Ligase</keyword>
<evidence type="ECO:0000256" key="5">
    <source>
        <dbReference type="ARBA" id="ARBA00022432"/>
    </source>
</evidence>
<dbReference type="GO" id="GO:0004736">
    <property type="term" value="F:pyruvate carboxylase activity"/>
    <property type="evidence" value="ECO:0007669"/>
    <property type="project" value="UniProtKB-EC"/>
</dbReference>
<keyword evidence="10" id="KW-0670">Pyruvate</keyword>
<dbReference type="GO" id="GO:0046872">
    <property type="term" value="F:metal ion binding"/>
    <property type="evidence" value="ECO:0007669"/>
    <property type="project" value="InterPro"/>
</dbReference>
<dbReference type="GO" id="GO:0005524">
    <property type="term" value="F:ATP binding"/>
    <property type="evidence" value="ECO:0007669"/>
    <property type="project" value="UniProtKB-UniRule"/>
</dbReference>
<evidence type="ECO:0000256" key="1">
    <source>
        <dbReference type="ARBA" id="ARBA00001941"/>
    </source>
</evidence>
<name>A0A7J4D044_9ARCH</name>
<dbReference type="InterPro" id="IPR005481">
    <property type="entry name" value="BC-like_N"/>
</dbReference>
<keyword evidence="8 15" id="KW-0067">ATP-binding</keyword>
<comment type="cofactor">
    <cofactor evidence="1">
        <name>Co(2+)</name>
        <dbReference type="ChEBI" id="CHEBI:48828"/>
    </cofactor>
</comment>
<dbReference type="InterPro" id="IPR005479">
    <property type="entry name" value="CPAse_ATP-bd"/>
</dbReference>
<evidence type="ECO:0000256" key="16">
    <source>
        <dbReference type="SAM" id="MobiDB-lite"/>
    </source>
</evidence>
<dbReference type="InterPro" id="IPR011761">
    <property type="entry name" value="ATP-grasp"/>
</dbReference>
<evidence type="ECO:0000256" key="15">
    <source>
        <dbReference type="PROSITE-ProRule" id="PRU00409"/>
    </source>
</evidence>
<dbReference type="EC" id="6.4.1.1" evidence="4"/>
<evidence type="ECO:0000256" key="10">
    <source>
        <dbReference type="ARBA" id="ARBA00023317"/>
    </source>
</evidence>
<evidence type="ECO:0000313" key="20">
    <source>
        <dbReference type="Proteomes" id="UP000589132"/>
    </source>
</evidence>
<dbReference type="PROSITE" id="PS00867">
    <property type="entry name" value="CPSASE_2"/>
    <property type="match status" value="1"/>
</dbReference>
<evidence type="ECO:0000259" key="17">
    <source>
        <dbReference type="PROSITE" id="PS50975"/>
    </source>
</evidence>
<dbReference type="SUPFAM" id="SSF51246">
    <property type="entry name" value="Rudiment single hybrid motif"/>
    <property type="match status" value="1"/>
</dbReference>
<dbReference type="PROSITE" id="PS00866">
    <property type="entry name" value="CPSASE_1"/>
    <property type="match status" value="1"/>
</dbReference>
<dbReference type="InterPro" id="IPR050856">
    <property type="entry name" value="Biotin_carboxylase_complex"/>
</dbReference>
<proteinExistence type="predicted"/>
<evidence type="ECO:0000256" key="6">
    <source>
        <dbReference type="ARBA" id="ARBA00022598"/>
    </source>
</evidence>
<evidence type="ECO:0000256" key="14">
    <source>
        <dbReference type="ARBA" id="ARBA00079226"/>
    </source>
</evidence>
<dbReference type="GO" id="GO:0006094">
    <property type="term" value="P:gluconeogenesis"/>
    <property type="evidence" value="ECO:0007669"/>
    <property type="project" value="UniProtKB-KW"/>
</dbReference>
<dbReference type="Pfam" id="PF00289">
    <property type="entry name" value="Biotin_carb_N"/>
    <property type="match status" value="1"/>
</dbReference>
<evidence type="ECO:0000256" key="8">
    <source>
        <dbReference type="ARBA" id="ARBA00022840"/>
    </source>
</evidence>
<dbReference type="SUPFAM" id="SSF52440">
    <property type="entry name" value="PreATP-grasp domain"/>
    <property type="match status" value="1"/>
</dbReference>
<dbReference type="InterPro" id="IPR016185">
    <property type="entry name" value="PreATP-grasp_dom_sf"/>
</dbReference>
<comment type="caution">
    <text evidence="19">The sequence shown here is derived from an EMBL/GenBank/DDBJ whole genome shotgun (WGS) entry which is preliminary data.</text>
</comment>
<dbReference type="FunFam" id="3.40.50.20:FF:000010">
    <property type="entry name" value="Propionyl-CoA carboxylase subunit alpha"/>
    <property type="match status" value="1"/>
</dbReference>
<dbReference type="Pfam" id="PF02785">
    <property type="entry name" value="Biotin_carb_C"/>
    <property type="match status" value="1"/>
</dbReference>
<feature type="domain" description="Biotin carboxylation" evidence="18">
    <location>
        <begin position="2"/>
        <end position="444"/>
    </location>
</feature>
<dbReference type="AlphaFoldDB" id="A0A7J4D044"/>
<evidence type="ECO:0000259" key="18">
    <source>
        <dbReference type="PROSITE" id="PS50979"/>
    </source>
</evidence>
<dbReference type="Pfam" id="PF02786">
    <property type="entry name" value="CPSase_L_D2"/>
    <property type="match status" value="1"/>
</dbReference>
<protein>
    <recommendedName>
        <fullName evidence="13">Pyruvate carboxylase subunit A</fullName>
        <ecNumber evidence="4">6.4.1.1</ecNumber>
    </recommendedName>
    <alternativeName>
        <fullName evidence="14">Pyruvic carboxylase A</fullName>
    </alternativeName>
</protein>
<keyword evidence="9" id="KW-0092">Biotin</keyword>
<dbReference type="PANTHER" id="PTHR18866">
    <property type="entry name" value="CARBOXYLASE:PYRUVATE/ACETYL-COA/PROPIONYL-COA CARBOXYLASE"/>
    <property type="match status" value="1"/>
</dbReference>
<gene>
    <name evidence="19" type="ORF">EYO15_03530</name>
</gene>
<dbReference type="EMBL" id="DTTC01000234">
    <property type="protein sequence ID" value="HIA98234.1"/>
    <property type="molecule type" value="Genomic_DNA"/>
</dbReference>
<dbReference type="FunFam" id="3.30.1490.20:FF:000003">
    <property type="entry name" value="acetyl-CoA carboxylase isoform X1"/>
    <property type="match status" value="1"/>
</dbReference>
<evidence type="ECO:0000256" key="12">
    <source>
        <dbReference type="ARBA" id="ARBA00064342"/>
    </source>
</evidence>
<keyword evidence="7 15" id="KW-0547">Nucleotide-binding</keyword>
<evidence type="ECO:0000256" key="3">
    <source>
        <dbReference type="ARBA" id="ARBA00004742"/>
    </source>
</evidence>
<comment type="subunit">
    <text evidence="12">Heterooctamer of four A and four B subunits.</text>
</comment>
<comment type="pathway">
    <text evidence="3">Carbohydrate biosynthesis; gluconeogenesis.</text>
</comment>
<dbReference type="Gene3D" id="3.30.470.20">
    <property type="entry name" value="ATP-grasp fold, B domain"/>
    <property type="match status" value="1"/>
</dbReference>
<dbReference type="InterPro" id="IPR011054">
    <property type="entry name" value="Rudment_hybrid_motif"/>
</dbReference>
<evidence type="ECO:0000256" key="2">
    <source>
        <dbReference type="ARBA" id="ARBA00002380"/>
    </source>
</evidence>
<dbReference type="PANTHER" id="PTHR18866:SF33">
    <property type="entry name" value="METHYLCROTONOYL-COA CARBOXYLASE SUBUNIT ALPHA, MITOCHONDRIAL-RELATED"/>
    <property type="match status" value="1"/>
</dbReference>
<feature type="compositionally biased region" description="Polar residues" evidence="16">
    <location>
        <begin position="481"/>
        <end position="492"/>
    </location>
</feature>
<reference evidence="20" key="1">
    <citation type="journal article" date="2019" name="bioRxiv">
        <title>Genome diversification in globally distributed novel marine Proteobacteria is linked to environmental adaptation.</title>
        <authorList>
            <person name="Zhou Z."/>
            <person name="Tran P.Q."/>
            <person name="Kieft K."/>
            <person name="Anantharaman K."/>
        </authorList>
    </citation>
    <scope>NUCLEOTIDE SEQUENCE [LARGE SCALE GENOMIC DNA]</scope>
</reference>
<evidence type="ECO:0000256" key="13">
    <source>
        <dbReference type="ARBA" id="ARBA00073540"/>
    </source>
</evidence>
<organism evidence="19 20">
    <name type="scientific">Marine Group III euryarchaeote</name>
    <dbReference type="NCBI Taxonomy" id="2173149"/>
    <lineage>
        <taxon>Archaea</taxon>
        <taxon>Methanobacteriati</taxon>
        <taxon>Thermoplasmatota</taxon>
        <taxon>Thermoplasmata</taxon>
        <taxon>Candidatus Thermoprofundales</taxon>
    </lineage>
</organism>
<evidence type="ECO:0000256" key="9">
    <source>
        <dbReference type="ARBA" id="ARBA00023267"/>
    </source>
</evidence>
<evidence type="ECO:0000313" key="19">
    <source>
        <dbReference type="EMBL" id="HIA98234.1"/>
    </source>
</evidence>
<evidence type="ECO:0000256" key="11">
    <source>
        <dbReference type="ARBA" id="ARBA00049382"/>
    </source>
</evidence>
<dbReference type="PROSITE" id="PS50975">
    <property type="entry name" value="ATP_GRASP"/>
    <property type="match status" value="1"/>
</dbReference>